<dbReference type="EMBL" id="JAIZAY010000001">
    <property type="protein sequence ID" value="KAJ8049885.1"/>
    <property type="molecule type" value="Genomic_DNA"/>
</dbReference>
<comment type="caution">
    <text evidence="1">The sequence shown here is derived from an EMBL/GenBank/DDBJ whole genome shotgun (WGS) entry which is preliminary data.</text>
</comment>
<gene>
    <name evidence="1" type="ORF">HOLleu_02820</name>
</gene>
<accession>A0A9Q1CRV5</accession>
<dbReference type="OrthoDB" id="10241202at2759"/>
<sequence>MFKILLYTFKALNCLAPVYPSDLLKLYQPNRSLRSEQKSLLTKPITRTKLYGNRRFDYASAALWNDLPTDIKNATSVTQFKKYLKTYLFRAAFH</sequence>
<evidence type="ECO:0000313" key="2">
    <source>
        <dbReference type="Proteomes" id="UP001152320"/>
    </source>
</evidence>
<keyword evidence="2" id="KW-1185">Reference proteome</keyword>
<name>A0A9Q1CRV5_HOLLE</name>
<proteinExistence type="predicted"/>
<evidence type="ECO:0000313" key="1">
    <source>
        <dbReference type="EMBL" id="KAJ8049885.1"/>
    </source>
</evidence>
<organism evidence="1 2">
    <name type="scientific">Holothuria leucospilota</name>
    <name type="common">Black long sea cucumber</name>
    <name type="synonym">Mertensiothuria leucospilota</name>
    <dbReference type="NCBI Taxonomy" id="206669"/>
    <lineage>
        <taxon>Eukaryota</taxon>
        <taxon>Metazoa</taxon>
        <taxon>Echinodermata</taxon>
        <taxon>Eleutherozoa</taxon>
        <taxon>Echinozoa</taxon>
        <taxon>Holothuroidea</taxon>
        <taxon>Aspidochirotacea</taxon>
        <taxon>Aspidochirotida</taxon>
        <taxon>Holothuriidae</taxon>
        <taxon>Holothuria</taxon>
    </lineage>
</organism>
<protein>
    <submittedName>
        <fullName evidence="1">Uncharacterized protein</fullName>
    </submittedName>
</protein>
<reference evidence="1" key="1">
    <citation type="submission" date="2021-10" db="EMBL/GenBank/DDBJ databases">
        <title>Tropical sea cucumber genome reveals ecological adaptation and Cuvierian tubules defense mechanism.</title>
        <authorList>
            <person name="Chen T."/>
        </authorList>
    </citation>
    <scope>NUCLEOTIDE SEQUENCE</scope>
    <source>
        <strain evidence="1">Nanhai2018</strain>
        <tissue evidence="1">Muscle</tissue>
    </source>
</reference>
<dbReference type="AlphaFoldDB" id="A0A9Q1CRV5"/>
<dbReference type="Proteomes" id="UP001152320">
    <property type="component" value="Chromosome 1"/>
</dbReference>